<feature type="coiled-coil region" evidence="1">
    <location>
        <begin position="184"/>
        <end position="222"/>
    </location>
</feature>
<feature type="domain" description="Putative restriction endonuclease" evidence="2">
    <location>
        <begin position="67"/>
        <end position="144"/>
    </location>
</feature>
<dbReference type="InterPro" id="IPR011335">
    <property type="entry name" value="Restrct_endonuc-II-like"/>
</dbReference>
<keyword evidence="4" id="KW-1185">Reference proteome</keyword>
<evidence type="ECO:0000259" key="2">
    <source>
        <dbReference type="Pfam" id="PF05685"/>
    </source>
</evidence>
<keyword evidence="1" id="KW-0175">Coiled coil</keyword>
<dbReference type="Pfam" id="PF05685">
    <property type="entry name" value="Uma2"/>
    <property type="match status" value="1"/>
</dbReference>
<name>A0ABR8DGZ4_9NOST</name>
<sequence>MTVYGQIDPNILFPDSDGKPMADNTEQFRWIVLIKENLEILFASNDNVFIAGDLLWYPIRSQLITPVAPDVMVVFGRPKGKRGSYRQWQEENIPPQVVFEILSPSNDSKDMDRKLEFYDTYGVDEYYLYDPESFQLNGWVRQNEHLTKLWQMDGWVSPHLGIKFATGLGEPIIYRPDGQRFLTSIELDQRAEQAELLLEQERQRAEQERQRAEQLAEYLRSLGVDPNNLPPR</sequence>
<protein>
    <submittedName>
        <fullName evidence="3">Uma2 family endonuclease</fullName>
    </submittedName>
</protein>
<evidence type="ECO:0000313" key="3">
    <source>
        <dbReference type="EMBL" id="MBD2505028.1"/>
    </source>
</evidence>
<comment type="caution">
    <text evidence="3">The sequence shown here is derived from an EMBL/GenBank/DDBJ whole genome shotgun (WGS) entry which is preliminary data.</text>
</comment>
<evidence type="ECO:0000256" key="1">
    <source>
        <dbReference type="SAM" id="Coils"/>
    </source>
</evidence>
<dbReference type="CDD" id="cd06260">
    <property type="entry name" value="DUF820-like"/>
    <property type="match status" value="1"/>
</dbReference>
<evidence type="ECO:0000313" key="4">
    <source>
        <dbReference type="Proteomes" id="UP000661112"/>
    </source>
</evidence>
<dbReference type="Gene3D" id="3.90.1570.10">
    <property type="entry name" value="tt1808, chain A"/>
    <property type="match status" value="1"/>
</dbReference>
<accession>A0ABR8DGZ4</accession>
<organism evidence="3 4">
    <name type="scientific">Anabaena azotica FACHB-119</name>
    <dbReference type="NCBI Taxonomy" id="947527"/>
    <lineage>
        <taxon>Bacteria</taxon>
        <taxon>Bacillati</taxon>
        <taxon>Cyanobacteriota</taxon>
        <taxon>Cyanophyceae</taxon>
        <taxon>Nostocales</taxon>
        <taxon>Nostocaceae</taxon>
        <taxon>Anabaena</taxon>
        <taxon>Anabaena azotica</taxon>
    </lineage>
</organism>
<keyword evidence="3" id="KW-0255">Endonuclease</keyword>
<dbReference type="EMBL" id="JACJSG010000067">
    <property type="protein sequence ID" value="MBD2505028.1"/>
    <property type="molecule type" value="Genomic_DNA"/>
</dbReference>
<dbReference type="RefSeq" id="WP_190479433.1">
    <property type="nucleotide sequence ID" value="NZ_JACJSG010000067.1"/>
</dbReference>
<gene>
    <name evidence="3" type="ORF">H6G83_31250</name>
</gene>
<dbReference type="InterPro" id="IPR012296">
    <property type="entry name" value="Nuclease_put_TT1808"/>
</dbReference>
<keyword evidence="3" id="KW-0540">Nuclease</keyword>
<reference evidence="3 4" key="1">
    <citation type="journal article" date="2020" name="ISME J.">
        <title>Comparative genomics reveals insights into cyanobacterial evolution and habitat adaptation.</title>
        <authorList>
            <person name="Chen M.Y."/>
            <person name="Teng W.K."/>
            <person name="Zhao L."/>
            <person name="Hu C.X."/>
            <person name="Zhou Y.K."/>
            <person name="Han B.P."/>
            <person name="Song L.R."/>
            <person name="Shu W.S."/>
        </authorList>
    </citation>
    <scope>NUCLEOTIDE SEQUENCE [LARGE SCALE GENOMIC DNA]</scope>
    <source>
        <strain evidence="3 4">FACHB-119</strain>
    </source>
</reference>
<proteinExistence type="predicted"/>
<dbReference type="InterPro" id="IPR008538">
    <property type="entry name" value="Uma2"/>
</dbReference>
<dbReference type="PANTHER" id="PTHR33352">
    <property type="entry name" value="SLR1095 PROTEIN"/>
    <property type="match status" value="1"/>
</dbReference>
<dbReference type="GO" id="GO:0004519">
    <property type="term" value="F:endonuclease activity"/>
    <property type="evidence" value="ECO:0007669"/>
    <property type="project" value="UniProtKB-KW"/>
</dbReference>
<dbReference type="Proteomes" id="UP000661112">
    <property type="component" value="Unassembled WGS sequence"/>
</dbReference>
<dbReference type="PANTHER" id="PTHR33352:SF2">
    <property type="entry name" value="SLL0995 PROTEIN"/>
    <property type="match status" value="1"/>
</dbReference>
<keyword evidence="3" id="KW-0378">Hydrolase</keyword>
<dbReference type="SUPFAM" id="SSF52980">
    <property type="entry name" value="Restriction endonuclease-like"/>
    <property type="match status" value="1"/>
</dbReference>